<proteinExistence type="predicted"/>
<dbReference type="AlphaFoldDB" id="A0A5C3PVA7"/>
<protein>
    <submittedName>
        <fullName evidence="1">Uncharacterized protein</fullName>
    </submittedName>
</protein>
<organism evidence="1 2">
    <name type="scientific">Polyporus arcularius HHB13444</name>
    <dbReference type="NCBI Taxonomy" id="1314778"/>
    <lineage>
        <taxon>Eukaryota</taxon>
        <taxon>Fungi</taxon>
        <taxon>Dikarya</taxon>
        <taxon>Basidiomycota</taxon>
        <taxon>Agaricomycotina</taxon>
        <taxon>Agaricomycetes</taxon>
        <taxon>Polyporales</taxon>
        <taxon>Polyporaceae</taxon>
        <taxon>Polyporus</taxon>
    </lineage>
</organism>
<name>A0A5C3PVA7_9APHY</name>
<evidence type="ECO:0000313" key="1">
    <source>
        <dbReference type="EMBL" id="TFK93755.1"/>
    </source>
</evidence>
<keyword evidence="2" id="KW-1185">Reference proteome</keyword>
<accession>A0A5C3PVA7</accession>
<dbReference type="EMBL" id="ML210977">
    <property type="protein sequence ID" value="TFK93755.1"/>
    <property type="molecule type" value="Genomic_DNA"/>
</dbReference>
<dbReference type="InParanoid" id="A0A5C3PVA7"/>
<sequence>MNPAGSISLQSASCGYRMSHTRTAWVSRTAMNHGNTASLSHRYLHALLPQSARVVEPLIAITVSGISYTRLHPREQIKPEPLQQFNDVQIRSPTGKAGPCDVCRPAAPRKHDWSPASATAMVYVPWRACGAGRPHCRRVLGSAARDAISVIDEANSIRVAVTENQRVRTASLCSHALSPRGTLSQSDSDMLSPPGPWRWGVQPASRATRPAVCLRHASSASSWGASVLGGTV</sequence>
<gene>
    <name evidence="1" type="ORF">K466DRAFT_71769</name>
</gene>
<dbReference type="Proteomes" id="UP000308197">
    <property type="component" value="Unassembled WGS sequence"/>
</dbReference>
<reference evidence="1 2" key="1">
    <citation type="journal article" date="2019" name="Nat. Ecol. Evol.">
        <title>Megaphylogeny resolves global patterns of mushroom evolution.</title>
        <authorList>
            <person name="Varga T."/>
            <person name="Krizsan K."/>
            <person name="Foldi C."/>
            <person name="Dima B."/>
            <person name="Sanchez-Garcia M."/>
            <person name="Sanchez-Ramirez S."/>
            <person name="Szollosi G.J."/>
            <person name="Szarkandi J.G."/>
            <person name="Papp V."/>
            <person name="Albert L."/>
            <person name="Andreopoulos W."/>
            <person name="Angelini C."/>
            <person name="Antonin V."/>
            <person name="Barry K.W."/>
            <person name="Bougher N.L."/>
            <person name="Buchanan P."/>
            <person name="Buyck B."/>
            <person name="Bense V."/>
            <person name="Catcheside P."/>
            <person name="Chovatia M."/>
            <person name="Cooper J."/>
            <person name="Damon W."/>
            <person name="Desjardin D."/>
            <person name="Finy P."/>
            <person name="Geml J."/>
            <person name="Haridas S."/>
            <person name="Hughes K."/>
            <person name="Justo A."/>
            <person name="Karasinski D."/>
            <person name="Kautmanova I."/>
            <person name="Kiss B."/>
            <person name="Kocsube S."/>
            <person name="Kotiranta H."/>
            <person name="LaButti K.M."/>
            <person name="Lechner B.E."/>
            <person name="Liimatainen K."/>
            <person name="Lipzen A."/>
            <person name="Lukacs Z."/>
            <person name="Mihaltcheva S."/>
            <person name="Morgado L.N."/>
            <person name="Niskanen T."/>
            <person name="Noordeloos M.E."/>
            <person name="Ohm R.A."/>
            <person name="Ortiz-Santana B."/>
            <person name="Ovrebo C."/>
            <person name="Racz N."/>
            <person name="Riley R."/>
            <person name="Savchenko A."/>
            <person name="Shiryaev A."/>
            <person name="Soop K."/>
            <person name="Spirin V."/>
            <person name="Szebenyi C."/>
            <person name="Tomsovsky M."/>
            <person name="Tulloss R.E."/>
            <person name="Uehling J."/>
            <person name="Grigoriev I.V."/>
            <person name="Vagvolgyi C."/>
            <person name="Papp T."/>
            <person name="Martin F.M."/>
            <person name="Miettinen O."/>
            <person name="Hibbett D.S."/>
            <person name="Nagy L.G."/>
        </authorList>
    </citation>
    <scope>NUCLEOTIDE SEQUENCE [LARGE SCALE GENOMIC DNA]</scope>
    <source>
        <strain evidence="1 2">HHB13444</strain>
    </source>
</reference>
<evidence type="ECO:0000313" key="2">
    <source>
        <dbReference type="Proteomes" id="UP000308197"/>
    </source>
</evidence>